<keyword evidence="3" id="KW-1185">Reference proteome</keyword>
<evidence type="ECO:0000313" key="2">
    <source>
        <dbReference type="EMBL" id="ETX01013.1"/>
    </source>
</evidence>
<dbReference type="EMBL" id="AZHW01000278">
    <property type="protein sequence ID" value="ETX01013.1"/>
    <property type="molecule type" value="Genomic_DNA"/>
</dbReference>
<accession>W4LSR3</accession>
<evidence type="ECO:0000256" key="1">
    <source>
        <dbReference type="SAM" id="MobiDB-lite"/>
    </source>
</evidence>
<gene>
    <name evidence="2" type="ORF">ETSY1_09185</name>
</gene>
<evidence type="ECO:0008006" key="4">
    <source>
        <dbReference type="Google" id="ProtNLM"/>
    </source>
</evidence>
<organism evidence="2 3">
    <name type="scientific">Entotheonella factor</name>
    <dbReference type="NCBI Taxonomy" id="1429438"/>
    <lineage>
        <taxon>Bacteria</taxon>
        <taxon>Pseudomonadati</taxon>
        <taxon>Nitrospinota/Tectimicrobiota group</taxon>
        <taxon>Candidatus Tectimicrobiota</taxon>
        <taxon>Candidatus Entotheonellia</taxon>
        <taxon>Candidatus Entotheonellales</taxon>
        <taxon>Candidatus Entotheonellaceae</taxon>
        <taxon>Candidatus Entotheonella</taxon>
    </lineage>
</organism>
<reference evidence="2 3" key="1">
    <citation type="journal article" date="2014" name="Nature">
        <title>An environmental bacterial taxon with a large and distinct metabolic repertoire.</title>
        <authorList>
            <person name="Wilson M.C."/>
            <person name="Mori T."/>
            <person name="Ruckert C."/>
            <person name="Uria A.R."/>
            <person name="Helf M.J."/>
            <person name="Takada K."/>
            <person name="Gernert C."/>
            <person name="Steffens U.A."/>
            <person name="Heycke N."/>
            <person name="Schmitt S."/>
            <person name="Rinke C."/>
            <person name="Helfrich E.J."/>
            <person name="Brachmann A.O."/>
            <person name="Gurgui C."/>
            <person name="Wakimoto T."/>
            <person name="Kracht M."/>
            <person name="Crusemann M."/>
            <person name="Hentschel U."/>
            <person name="Abe I."/>
            <person name="Matsunaga S."/>
            <person name="Kalinowski J."/>
            <person name="Takeyama H."/>
            <person name="Piel J."/>
        </authorList>
    </citation>
    <scope>NUCLEOTIDE SEQUENCE [LARGE SCALE GENOMIC DNA]</scope>
    <source>
        <strain evidence="3">TSY1</strain>
    </source>
</reference>
<evidence type="ECO:0000313" key="3">
    <source>
        <dbReference type="Proteomes" id="UP000019141"/>
    </source>
</evidence>
<feature type="compositionally biased region" description="Basic and acidic residues" evidence="1">
    <location>
        <begin position="62"/>
        <end position="75"/>
    </location>
</feature>
<dbReference type="Proteomes" id="UP000019141">
    <property type="component" value="Unassembled WGS sequence"/>
</dbReference>
<name>W4LSR3_ENTF1</name>
<comment type="caution">
    <text evidence="2">The sequence shown here is derived from an EMBL/GenBank/DDBJ whole genome shotgun (WGS) entry which is preliminary data.</text>
</comment>
<dbReference type="HOGENOM" id="CLU_2664224_0_0_7"/>
<sequence>MVEPNPLASLDPEATVDPDVLRAKLADMECPGFEVTFDPHEADALGAFREEALSEEDAGESAIDRDWRDREVDDV</sequence>
<dbReference type="AlphaFoldDB" id="W4LSR3"/>
<proteinExistence type="predicted"/>
<feature type="region of interest" description="Disordered" evidence="1">
    <location>
        <begin position="50"/>
        <end position="75"/>
    </location>
</feature>
<protein>
    <recommendedName>
        <fullName evidence="4">Conjugal transfer protein TraD</fullName>
    </recommendedName>
</protein>